<sequence>MSQRMRAASGASSSSHARTVLPLIDCLQCFIPIIRLVSRQPKTYGQNRLHTCKPLQKNITEHHMPNHDLRLRTTLAGGAAAALRSFFF</sequence>
<name>A0A5J9WDK3_9POAL</name>
<keyword evidence="2" id="KW-1185">Reference proteome</keyword>
<dbReference type="Gramene" id="TVU45480">
    <property type="protein sequence ID" value="TVU45480"/>
    <property type="gene ID" value="EJB05_04969"/>
</dbReference>
<evidence type="ECO:0000313" key="1">
    <source>
        <dbReference type="EMBL" id="TVU45480.1"/>
    </source>
</evidence>
<evidence type="ECO:0000313" key="2">
    <source>
        <dbReference type="Proteomes" id="UP000324897"/>
    </source>
</evidence>
<reference evidence="1 2" key="1">
    <citation type="journal article" date="2019" name="Sci. Rep.">
        <title>A high-quality genome of Eragrostis curvula grass provides insights into Poaceae evolution and supports new strategies to enhance forage quality.</title>
        <authorList>
            <person name="Carballo J."/>
            <person name="Santos B.A.C.M."/>
            <person name="Zappacosta D."/>
            <person name="Garbus I."/>
            <person name="Selva J.P."/>
            <person name="Gallo C.A."/>
            <person name="Diaz A."/>
            <person name="Albertini E."/>
            <person name="Caccamo M."/>
            <person name="Echenique V."/>
        </authorList>
    </citation>
    <scope>NUCLEOTIDE SEQUENCE [LARGE SCALE GENOMIC DNA]</scope>
    <source>
        <strain evidence="2">cv. Victoria</strain>
        <tissue evidence="1">Leaf</tissue>
    </source>
</reference>
<dbReference type="EMBL" id="RWGY01000004">
    <property type="protein sequence ID" value="TVU45480.1"/>
    <property type="molecule type" value="Genomic_DNA"/>
</dbReference>
<dbReference type="AlphaFoldDB" id="A0A5J9WDK3"/>
<dbReference type="Proteomes" id="UP000324897">
    <property type="component" value="Chromosome 5"/>
</dbReference>
<accession>A0A5J9WDK3</accession>
<comment type="caution">
    <text evidence="1">The sequence shown here is derived from an EMBL/GenBank/DDBJ whole genome shotgun (WGS) entry which is preliminary data.</text>
</comment>
<feature type="non-terminal residue" evidence="1">
    <location>
        <position position="1"/>
    </location>
</feature>
<protein>
    <submittedName>
        <fullName evidence="1">Uncharacterized protein</fullName>
    </submittedName>
</protein>
<organism evidence="1 2">
    <name type="scientific">Eragrostis curvula</name>
    <name type="common">weeping love grass</name>
    <dbReference type="NCBI Taxonomy" id="38414"/>
    <lineage>
        <taxon>Eukaryota</taxon>
        <taxon>Viridiplantae</taxon>
        <taxon>Streptophyta</taxon>
        <taxon>Embryophyta</taxon>
        <taxon>Tracheophyta</taxon>
        <taxon>Spermatophyta</taxon>
        <taxon>Magnoliopsida</taxon>
        <taxon>Liliopsida</taxon>
        <taxon>Poales</taxon>
        <taxon>Poaceae</taxon>
        <taxon>PACMAD clade</taxon>
        <taxon>Chloridoideae</taxon>
        <taxon>Eragrostideae</taxon>
        <taxon>Eragrostidinae</taxon>
        <taxon>Eragrostis</taxon>
    </lineage>
</organism>
<proteinExistence type="predicted"/>
<gene>
    <name evidence="1" type="ORF">EJB05_04969</name>
</gene>